<feature type="compositionally biased region" description="Basic and acidic residues" evidence="1">
    <location>
        <begin position="23"/>
        <end position="39"/>
    </location>
</feature>
<feature type="region of interest" description="Disordered" evidence="1">
    <location>
        <begin position="1"/>
        <end position="49"/>
    </location>
</feature>
<dbReference type="AlphaFoldDB" id="A0AAN8XAR6"/>
<sequence>MTTTKLTKRLTFHLQEGAPQNHMMKEHQTSIKQARDKDASGPSSSNSGNFAVILNLSGEKRFEVKQEITSRGIRHTLYIRNPGSMDFGIYNFSVHNEYGSDGVEVNLKEK</sequence>
<dbReference type="InterPro" id="IPR013783">
    <property type="entry name" value="Ig-like_fold"/>
</dbReference>
<keyword evidence="3" id="KW-1185">Reference proteome</keyword>
<gene>
    <name evidence="2" type="ORF">SK128_023634</name>
</gene>
<evidence type="ECO:0000313" key="3">
    <source>
        <dbReference type="Proteomes" id="UP001381693"/>
    </source>
</evidence>
<comment type="caution">
    <text evidence="2">The sequence shown here is derived from an EMBL/GenBank/DDBJ whole genome shotgun (WGS) entry which is preliminary data.</text>
</comment>
<feature type="compositionally biased region" description="Basic residues" evidence="1">
    <location>
        <begin position="1"/>
        <end position="11"/>
    </location>
</feature>
<dbReference type="Gene3D" id="2.60.40.10">
    <property type="entry name" value="Immunoglobulins"/>
    <property type="match status" value="1"/>
</dbReference>
<dbReference type="SUPFAM" id="SSF48726">
    <property type="entry name" value="Immunoglobulin"/>
    <property type="match status" value="1"/>
</dbReference>
<protein>
    <submittedName>
        <fullName evidence="2">Uncharacterized protein</fullName>
    </submittedName>
</protein>
<dbReference type="Proteomes" id="UP001381693">
    <property type="component" value="Unassembled WGS sequence"/>
</dbReference>
<feature type="non-terminal residue" evidence="2">
    <location>
        <position position="110"/>
    </location>
</feature>
<accession>A0AAN8XAR6</accession>
<dbReference type="InterPro" id="IPR036179">
    <property type="entry name" value="Ig-like_dom_sf"/>
</dbReference>
<evidence type="ECO:0000313" key="2">
    <source>
        <dbReference type="EMBL" id="KAK7075395.1"/>
    </source>
</evidence>
<proteinExistence type="predicted"/>
<reference evidence="2 3" key="1">
    <citation type="submission" date="2023-11" db="EMBL/GenBank/DDBJ databases">
        <title>Halocaridina rubra genome assembly.</title>
        <authorList>
            <person name="Smith C."/>
        </authorList>
    </citation>
    <scope>NUCLEOTIDE SEQUENCE [LARGE SCALE GENOMIC DNA]</scope>
    <source>
        <strain evidence="2">EP-1</strain>
        <tissue evidence="2">Whole</tissue>
    </source>
</reference>
<name>A0AAN8XAR6_HALRR</name>
<organism evidence="2 3">
    <name type="scientific">Halocaridina rubra</name>
    <name type="common">Hawaiian red shrimp</name>
    <dbReference type="NCBI Taxonomy" id="373956"/>
    <lineage>
        <taxon>Eukaryota</taxon>
        <taxon>Metazoa</taxon>
        <taxon>Ecdysozoa</taxon>
        <taxon>Arthropoda</taxon>
        <taxon>Crustacea</taxon>
        <taxon>Multicrustacea</taxon>
        <taxon>Malacostraca</taxon>
        <taxon>Eumalacostraca</taxon>
        <taxon>Eucarida</taxon>
        <taxon>Decapoda</taxon>
        <taxon>Pleocyemata</taxon>
        <taxon>Caridea</taxon>
        <taxon>Atyoidea</taxon>
        <taxon>Atyidae</taxon>
        <taxon>Halocaridina</taxon>
    </lineage>
</organism>
<evidence type="ECO:0000256" key="1">
    <source>
        <dbReference type="SAM" id="MobiDB-lite"/>
    </source>
</evidence>
<dbReference type="EMBL" id="JAXCGZ010010882">
    <property type="protein sequence ID" value="KAK7075395.1"/>
    <property type="molecule type" value="Genomic_DNA"/>
</dbReference>